<dbReference type="STRING" id="395019.BMULJ_00426"/>
<dbReference type="EMBL" id="AP009385">
    <property type="protein sequence ID" value="BAG42394.1"/>
    <property type="molecule type" value="Genomic_DNA"/>
</dbReference>
<dbReference type="HOGENOM" id="CLU_145424_2_0_4"/>
<dbReference type="Proteomes" id="UP000008815">
    <property type="component" value="Chromosome 1"/>
</dbReference>
<name>A0A0H3KBR2_BURM1</name>
<dbReference type="InterPro" id="IPR046581">
    <property type="entry name" value="DUF6641"/>
</dbReference>
<evidence type="ECO:0000313" key="1">
    <source>
        <dbReference type="EMBL" id="BAG42394.1"/>
    </source>
</evidence>
<reference evidence="1 2" key="1">
    <citation type="submission" date="2007-04" db="EMBL/GenBank/DDBJ databases">
        <title>Complete genome sequence of Burkholderia multivorans ATCC 17616.</title>
        <authorList>
            <person name="Ohtsubo Y."/>
            <person name="Yamashita A."/>
            <person name="Kurokawa K."/>
            <person name="Takami H."/>
            <person name="Yuhara S."/>
            <person name="Nishiyama E."/>
            <person name="Endo R."/>
            <person name="Miyazaki R."/>
            <person name="Ono A."/>
            <person name="Yano K."/>
            <person name="Ito M."/>
            <person name="Sota M."/>
            <person name="Yuji N."/>
            <person name="Hattori M."/>
            <person name="Tsuda M."/>
        </authorList>
    </citation>
    <scope>NUCLEOTIDE SEQUENCE [LARGE SCALE GENOMIC DNA]</scope>
    <source>
        <strain evidence="2">ATCC 17616 / 249</strain>
    </source>
</reference>
<dbReference type="KEGG" id="bmu:Bmul_2814"/>
<gene>
    <name evidence="1" type="ordered locus">BMULJ_00426</name>
</gene>
<evidence type="ECO:0000313" key="2">
    <source>
        <dbReference type="Proteomes" id="UP000008815"/>
    </source>
</evidence>
<dbReference type="Pfam" id="PF20346">
    <property type="entry name" value="DUF6641"/>
    <property type="match status" value="1"/>
</dbReference>
<proteinExistence type="predicted"/>
<dbReference type="eggNOG" id="ENOG502ZBY6">
    <property type="taxonomic scope" value="Bacteria"/>
</dbReference>
<sequence>MSAIANLKIVAAKRPGALPQIVQRRNRLIAQIWEQTELAKAQQAGTSFAPTKFRSVKDAETGERRNVEVQKRVRAWWWTAENGRVHMVVKYGAKTLELAKGKQAIEVGMLEDLIPTLDTLKAAVAAGELDAQIEGASNLMRSGFVSKK</sequence>
<dbReference type="RefSeq" id="WP_012214172.1">
    <property type="nucleotide sequence ID" value="NC_010084.1"/>
</dbReference>
<keyword evidence="2" id="KW-1185">Reference proteome</keyword>
<organism evidence="1 2">
    <name type="scientific">Burkholderia multivorans (strain ATCC 17616 / 249)</name>
    <dbReference type="NCBI Taxonomy" id="395019"/>
    <lineage>
        <taxon>Bacteria</taxon>
        <taxon>Pseudomonadati</taxon>
        <taxon>Pseudomonadota</taxon>
        <taxon>Betaproteobacteria</taxon>
        <taxon>Burkholderiales</taxon>
        <taxon>Burkholderiaceae</taxon>
        <taxon>Burkholderia</taxon>
        <taxon>Burkholderia cepacia complex</taxon>
    </lineage>
</organism>
<dbReference type="KEGG" id="bmj:BMULJ_00426"/>
<dbReference type="AlphaFoldDB" id="A0A0H3KBR2"/>
<accession>A0A0H3KBR2</accession>
<protein>
    <submittedName>
        <fullName evidence="1">Uncharacterized protein</fullName>
    </submittedName>
</protein>